<reference evidence="1 2" key="1">
    <citation type="journal article" date="2011" name="J. Bacteriol.">
        <title>Complete genome sequence of Amycolicicoccus subflavus DQS3-9A1T, an actinomycete isolated from crude oil-polluted soil.</title>
        <authorList>
            <person name="Cai M."/>
            <person name="Chen W.M."/>
            <person name="Nie Y."/>
            <person name="Chi C.Q."/>
            <person name="Wang Y.N."/>
            <person name="Tang Y.Q."/>
            <person name="Li G.Y."/>
            <person name="Wu X.L."/>
        </authorList>
    </citation>
    <scope>NUCLEOTIDE SEQUENCE [LARGE SCALE GENOMIC DNA]</scope>
    <source>
        <strain evidence="2">DSM 45089 / DQS3-9A1</strain>
    </source>
</reference>
<gene>
    <name evidence="1" type="ordered locus">AS9A_1417</name>
</gene>
<dbReference type="EMBL" id="CP002786">
    <property type="protein sequence ID" value="AEF39869.1"/>
    <property type="molecule type" value="Genomic_DNA"/>
</dbReference>
<evidence type="ECO:0000313" key="2">
    <source>
        <dbReference type="Proteomes" id="UP000009235"/>
    </source>
</evidence>
<keyword evidence="2" id="KW-1185">Reference proteome</keyword>
<name>F6EH32_HOYSD</name>
<proteinExistence type="predicted"/>
<dbReference type="HOGENOM" id="CLU_3113874_0_0_11"/>
<protein>
    <submittedName>
        <fullName evidence="1">Uncharacterized protein</fullName>
    </submittedName>
</protein>
<dbReference type="STRING" id="443218.AS9A_1417"/>
<evidence type="ECO:0000313" key="1">
    <source>
        <dbReference type="EMBL" id="AEF39869.1"/>
    </source>
</evidence>
<dbReference type="AlphaFoldDB" id="F6EH32"/>
<dbReference type="Proteomes" id="UP000009235">
    <property type="component" value="Chromosome"/>
</dbReference>
<sequence length="50" mass="5540">MATVRPNYLDSPRAVICHIETDNGVRVRERRIGHILGEKLAEQAIGTGIL</sequence>
<organism evidence="1 2">
    <name type="scientific">Hoyosella subflava (strain DSM 45089 / JCM 17490 / NBRC 109087 / DQS3-9A1)</name>
    <name type="common">Amycolicicoccus subflavus</name>
    <dbReference type="NCBI Taxonomy" id="443218"/>
    <lineage>
        <taxon>Bacteria</taxon>
        <taxon>Bacillati</taxon>
        <taxon>Actinomycetota</taxon>
        <taxon>Actinomycetes</taxon>
        <taxon>Mycobacteriales</taxon>
        <taxon>Hoyosellaceae</taxon>
        <taxon>Hoyosella</taxon>
    </lineage>
</organism>
<accession>F6EH32</accession>
<dbReference type="RefSeq" id="WP_013806218.1">
    <property type="nucleotide sequence ID" value="NC_015564.1"/>
</dbReference>
<dbReference type="KEGG" id="asd:AS9A_1417"/>